<feature type="transmembrane region" description="Helical" evidence="2">
    <location>
        <begin position="46"/>
        <end position="65"/>
    </location>
</feature>
<dbReference type="InterPro" id="IPR003675">
    <property type="entry name" value="Rce1/LyrA-like_dom"/>
</dbReference>
<organism evidence="5 6">
    <name type="scientific">Bombilactobacillus thymidiniphilus</name>
    <dbReference type="NCBI Taxonomy" id="2923363"/>
    <lineage>
        <taxon>Bacteria</taxon>
        <taxon>Bacillati</taxon>
        <taxon>Bacillota</taxon>
        <taxon>Bacilli</taxon>
        <taxon>Lactobacillales</taxon>
        <taxon>Lactobacillaceae</taxon>
        <taxon>Bombilactobacillus</taxon>
    </lineage>
</organism>
<keyword evidence="2" id="KW-1133">Transmembrane helix</keyword>
<keyword evidence="5" id="KW-0482">Metalloprotease</keyword>
<keyword evidence="2" id="KW-0472">Membrane</keyword>
<comment type="similarity">
    <text evidence="1">Belongs to the UPF0177 family.</text>
</comment>
<proteinExistence type="inferred from homology"/>
<feature type="transmembrane region" description="Helical" evidence="2">
    <location>
        <begin position="214"/>
        <end position="233"/>
    </location>
</feature>
<gene>
    <name evidence="5" type="ORF">MOO47_00145</name>
    <name evidence="4" type="ORF">MOO47_07485</name>
</gene>
<evidence type="ECO:0000256" key="1">
    <source>
        <dbReference type="ARBA" id="ARBA00009067"/>
    </source>
</evidence>
<evidence type="ECO:0000313" key="4">
    <source>
        <dbReference type="EMBL" id="UQS83597.1"/>
    </source>
</evidence>
<keyword evidence="2" id="KW-0812">Transmembrane</keyword>
<dbReference type="Pfam" id="PF02517">
    <property type="entry name" value="Rce1-like"/>
    <property type="match status" value="1"/>
</dbReference>
<evidence type="ECO:0000313" key="6">
    <source>
        <dbReference type="Proteomes" id="UP000831947"/>
    </source>
</evidence>
<protein>
    <submittedName>
        <fullName evidence="5">CPBP family intramembrane metalloprotease</fullName>
    </submittedName>
</protein>
<evidence type="ECO:0000313" key="5">
    <source>
        <dbReference type="EMBL" id="UQS83650.1"/>
    </source>
</evidence>
<dbReference type="RefSeq" id="WP_249512823.1">
    <property type="nucleotide sequence ID" value="NZ_CP093365.1"/>
</dbReference>
<accession>A0ABY4PDF7</accession>
<sequence>MNEKIILIFKGIIVLLLGYILGFMLGGLLGDLFNFSLNDRMTMQRVTISTIRIILAIGILKIDLFQKTNFLKCSLKIMAITIFISFIINNNFSFHLFKYNMIFGNFSYALSEEIFYRAILFTILYKIFVKSKKSFLIASIIGSLFFAFAHFFNIINNSQSFKYTIVQVFFAFVIGMFLCLLYKVSNNIIFPILTHFVIDLVASCSPSVNIDLNIIISVIVFLLVSYLIYSLIYKKLEI</sequence>
<feature type="domain" description="CAAX prenyl protease 2/Lysostaphin resistance protein A-like" evidence="3">
    <location>
        <begin position="100"/>
        <end position="201"/>
    </location>
</feature>
<keyword evidence="6" id="KW-1185">Reference proteome</keyword>
<reference evidence="5 6" key="1">
    <citation type="journal article" date="2022" name="Int. J. Syst. Evol. Microbiol.">
        <title>Apilactobacillus apisilvae sp. nov., Nicolia spurrieriana gen. nov. sp. nov., Bombilactobacillus folatiphilus sp. nov. and Bombilactobacillus thymidiniphilus sp. nov., four new lactic acid bacterial isolates from stingless bees Tetragonula carbonaria and Austroplebeia australis.</title>
        <authorList>
            <person name="Oliphant S.A."/>
            <person name="Watson-Haigh N.S."/>
            <person name="Sumby K.M."/>
            <person name="Gardner J."/>
            <person name="Groom S."/>
            <person name="Jiranek V."/>
        </authorList>
    </citation>
    <scope>NUCLEOTIDE SEQUENCE [LARGE SCALE GENOMIC DNA]</scope>
    <source>
        <strain evidence="5 6">SG4_A1</strain>
    </source>
</reference>
<evidence type="ECO:0000259" key="3">
    <source>
        <dbReference type="Pfam" id="PF02517"/>
    </source>
</evidence>
<keyword evidence="5" id="KW-0378">Hydrolase</keyword>
<name>A0ABY4PDF7_9LACO</name>
<evidence type="ECO:0000256" key="2">
    <source>
        <dbReference type="SAM" id="Phobius"/>
    </source>
</evidence>
<feature type="transmembrane region" description="Helical" evidence="2">
    <location>
        <begin position="136"/>
        <end position="155"/>
    </location>
</feature>
<dbReference type="GO" id="GO:0008237">
    <property type="term" value="F:metallopeptidase activity"/>
    <property type="evidence" value="ECO:0007669"/>
    <property type="project" value="UniProtKB-KW"/>
</dbReference>
<feature type="transmembrane region" description="Helical" evidence="2">
    <location>
        <begin position="161"/>
        <end position="181"/>
    </location>
</feature>
<dbReference type="EMBL" id="CP093365">
    <property type="protein sequence ID" value="UQS83597.1"/>
    <property type="molecule type" value="Genomic_DNA"/>
</dbReference>
<dbReference type="EMBL" id="CP093365">
    <property type="protein sequence ID" value="UQS83650.1"/>
    <property type="molecule type" value="Genomic_DNA"/>
</dbReference>
<dbReference type="Proteomes" id="UP000831947">
    <property type="component" value="Chromosome"/>
</dbReference>
<feature type="transmembrane region" description="Helical" evidence="2">
    <location>
        <begin position="7"/>
        <end position="26"/>
    </location>
</feature>
<keyword evidence="5" id="KW-0645">Protease</keyword>
<feature type="transmembrane region" description="Helical" evidence="2">
    <location>
        <begin position="77"/>
        <end position="94"/>
    </location>
</feature>